<dbReference type="GO" id="GO:0005789">
    <property type="term" value="C:endoplasmic reticulum membrane"/>
    <property type="evidence" value="ECO:0007669"/>
    <property type="project" value="UniProtKB-SubCell"/>
</dbReference>
<evidence type="ECO:0000256" key="7">
    <source>
        <dbReference type="PROSITE-ProRule" id="PRU01087"/>
    </source>
</evidence>
<evidence type="ECO:0000313" key="11">
    <source>
        <dbReference type="Proteomes" id="UP000521943"/>
    </source>
</evidence>
<comment type="caution">
    <text evidence="10">The sequence shown here is derived from an EMBL/GenBank/DDBJ whole genome shotgun (WGS) entry which is preliminary data.</text>
</comment>
<dbReference type="PROSITE" id="PS51751">
    <property type="entry name" value="EXPERA"/>
    <property type="match status" value="1"/>
</dbReference>
<evidence type="ECO:0000256" key="4">
    <source>
        <dbReference type="ARBA" id="ARBA00022824"/>
    </source>
</evidence>
<keyword evidence="4" id="KW-0256">Endoplasmic reticulum</keyword>
<evidence type="ECO:0000259" key="9">
    <source>
        <dbReference type="PROSITE" id="PS51751"/>
    </source>
</evidence>
<dbReference type="PANTHER" id="PTHR31204">
    <property type="entry name" value="SIGMA INTRACELLULAR RECEPTOR 2"/>
    <property type="match status" value="1"/>
</dbReference>
<dbReference type="InterPro" id="IPR033118">
    <property type="entry name" value="EXPERA"/>
</dbReference>
<evidence type="ECO:0000256" key="3">
    <source>
        <dbReference type="ARBA" id="ARBA00022692"/>
    </source>
</evidence>
<reference evidence="10 11" key="1">
    <citation type="submission" date="2020-07" db="EMBL/GenBank/DDBJ databases">
        <title>Comparative genomics of pyrophilous fungi reveals a link between fire events and developmental genes.</title>
        <authorList>
            <consortium name="DOE Joint Genome Institute"/>
            <person name="Steindorff A.S."/>
            <person name="Carver A."/>
            <person name="Calhoun S."/>
            <person name="Stillman K."/>
            <person name="Liu H."/>
            <person name="Lipzen A."/>
            <person name="Pangilinan J."/>
            <person name="Labutti K."/>
            <person name="Bruns T.D."/>
            <person name="Grigoriev I.V."/>
        </authorList>
    </citation>
    <scope>NUCLEOTIDE SEQUENCE [LARGE SCALE GENOMIC DNA]</scope>
    <source>
        <strain evidence="10 11">CBS 144469</strain>
    </source>
</reference>
<dbReference type="OrthoDB" id="433124at2759"/>
<dbReference type="Pfam" id="PF05241">
    <property type="entry name" value="EBP"/>
    <property type="match status" value="1"/>
</dbReference>
<keyword evidence="11" id="KW-1185">Reference proteome</keyword>
<dbReference type="PIRSF" id="PIRSF031032">
    <property type="entry name" value="TMP_97_prd"/>
    <property type="match status" value="1"/>
</dbReference>
<proteinExistence type="inferred from homology"/>
<feature type="domain" description="EXPERA" evidence="9">
    <location>
        <begin position="22"/>
        <end position="175"/>
    </location>
</feature>
<dbReference type="InterPro" id="IPR051987">
    <property type="entry name" value="Sigma-2_receptor-like"/>
</dbReference>
<feature type="transmembrane region" description="Helical" evidence="8">
    <location>
        <begin position="24"/>
        <end position="46"/>
    </location>
</feature>
<dbReference type="AlphaFoldDB" id="A0A8H6I9Q2"/>
<keyword evidence="5 7" id="KW-1133">Transmembrane helix</keyword>
<feature type="transmembrane region" description="Helical" evidence="8">
    <location>
        <begin position="123"/>
        <end position="146"/>
    </location>
</feature>
<dbReference type="InterPro" id="IPR016964">
    <property type="entry name" value="Sigma2_recept"/>
</dbReference>
<evidence type="ECO:0000313" key="10">
    <source>
        <dbReference type="EMBL" id="KAF6761503.1"/>
    </source>
</evidence>
<feature type="transmembrane region" description="Helical" evidence="8">
    <location>
        <begin position="158"/>
        <end position="180"/>
    </location>
</feature>
<keyword evidence="6 7" id="KW-0472">Membrane</keyword>
<sequence>MIIDPKAQRFPSPTPKITARPVDFAYFIFFLIHIPATLLLDLQAVYPTWLVPRDSSLRVLGDLYMKLTADPVVGSVGGYFGEEVQHQFLWLRCFMWTELLLQLPTFIYGSYNLYHNTNLAKLYPLLIAYGAGTAMTTLPCIAVLLTTPADVLADWQRLMLLSSYIPFFVIPLTISIDMAIRTKKLLAVAQGQKNK</sequence>
<comment type="subcellular location">
    <subcellularLocation>
        <location evidence="1">Endoplasmic reticulum membrane</location>
        <topology evidence="1">Multi-pass membrane protein</topology>
    </subcellularLocation>
</comment>
<protein>
    <submittedName>
        <fullName evidence="10">Transmembrane protein 6/97</fullName>
    </submittedName>
</protein>
<comment type="similarity">
    <text evidence="2">Belongs to the TMEM97/sigma-2 receptor family.</text>
</comment>
<evidence type="ECO:0000256" key="2">
    <source>
        <dbReference type="ARBA" id="ARBA00009096"/>
    </source>
</evidence>
<keyword evidence="3 7" id="KW-0812">Transmembrane</keyword>
<evidence type="ECO:0000256" key="6">
    <source>
        <dbReference type="ARBA" id="ARBA00023136"/>
    </source>
</evidence>
<evidence type="ECO:0000256" key="8">
    <source>
        <dbReference type="SAM" id="Phobius"/>
    </source>
</evidence>
<gene>
    <name evidence="10" type="ORF">DFP72DRAFT_623780</name>
</gene>
<dbReference type="Proteomes" id="UP000521943">
    <property type="component" value="Unassembled WGS sequence"/>
</dbReference>
<organism evidence="10 11">
    <name type="scientific">Ephemerocybe angulata</name>
    <dbReference type="NCBI Taxonomy" id="980116"/>
    <lineage>
        <taxon>Eukaryota</taxon>
        <taxon>Fungi</taxon>
        <taxon>Dikarya</taxon>
        <taxon>Basidiomycota</taxon>
        <taxon>Agaricomycotina</taxon>
        <taxon>Agaricomycetes</taxon>
        <taxon>Agaricomycetidae</taxon>
        <taxon>Agaricales</taxon>
        <taxon>Agaricineae</taxon>
        <taxon>Psathyrellaceae</taxon>
        <taxon>Ephemerocybe</taxon>
    </lineage>
</organism>
<accession>A0A8H6I9Q2</accession>
<dbReference type="EMBL" id="JACGCI010000009">
    <property type="protein sequence ID" value="KAF6761503.1"/>
    <property type="molecule type" value="Genomic_DNA"/>
</dbReference>
<evidence type="ECO:0000256" key="5">
    <source>
        <dbReference type="ARBA" id="ARBA00022989"/>
    </source>
</evidence>
<name>A0A8H6I9Q2_9AGAR</name>
<dbReference type="PANTHER" id="PTHR31204:SF1">
    <property type="entry name" value="SIGMA INTRACELLULAR RECEPTOR 2"/>
    <property type="match status" value="1"/>
</dbReference>
<evidence type="ECO:0000256" key="1">
    <source>
        <dbReference type="ARBA" id="ARBA00004477"/>
    </source>
</evidence>
<feature type="transmembrane region" description="Helical" evidence="8">
    <location>
        <begin position="89"/>
        <end position="111"/>
    </location>
</feature>